<keyword evidence="1" id="KW-0472">Membrane</keyword>
<feature type="transmembrane region" description="Helical" evidence="1">
    <location>
        <begin position="554"/>
        <end position="573"/>
    </location>
</feature>
<protein>
    <recommendedName>
        <fullName evidence="4">ABC transporter permease</fullName>
    </recommendedName>
</protein>
<reference evidence="2 3" key="1">
    <citation type="submission" date="2024-09" db="EMBL/GenBank/DDBJ databases">
        <authorList>
            <person name="Lee S.D."/>
        </authorList>
    </citation>
    <scope>NUCLEOTIDE SEQUENCE [LARGE SCALE GENOMIC DNA]</scope>
    <source>
        <strain evidence="2 3">N8-3</strain>
    </source>
</reference>
<keyword evidence="1" id="KW-0812">Transmembrane</keyword>
<proteinExistence type="predicted"/>
<feature type="transmembrane region" description="Helical" evidence="1">
    <location>
        <begin position="911"/>
        <end position="932"/>
    </location>
</feature>
<feature type="transmembrane region" description="Helical" evidence="1">
    <location>
        <begin position="347"/>
        <end position="368"/>
    </location>
</feature>
<evidence type="ECO:0000313" key="3">
    <source>
        <dbReference type="Proteomes" id="UP001592531"/>
    </source>
</evidence>
<keyword evidence="1" id="KW-1133">Transmembrane helix</keyword>
<evidence type="ECO:0000256" key="1">
    <source>
        <dbReference type="SAM" id="Phobius"/>
    </source>
</evidence>
<feature type="transmembrane region" description="Helical" evidence="1">
    <location>
        <begin position="468"/>
        <end position="485"/>
    </location>
</feature>
<evidence type="ECO:0008006" key="4">
    <source>
        <dbReference type="Google" id="ProtNLM"/>
    </source>
</evidence>
<feature type="transmembrane region" description="Helical" evidence="1">
    <location>
        <begin position="811"/>
        <end position="835"/>
    </location>
</feature>
<feature type="transmembrane region" description="Helical" evidence="1">
    <location>
        <begin position="427"/>
        <end position="447"/>
    </location>
</feature>
<dbReference type="Proteomes" id="UP001592531">
    <property type="component" value="Unassembled WGS sequence"/>
</dbReference>
<name>A0ABV6W3P2_9ACTN</name>
<sequence>MSGPARLVRREASGDLPLLVCLAVLVGVLTALSAWLPPLVSGRQDAALRQRVQAAQRTAPLFTVATTLSPPAFGELPPPQSVAAALRLTGPQLIAEADPVLRRDLGYVRSEADFTLGRLMPMPPAPDPRIRTSVAQLSYVSDASAHVRIVAGAFPAAVTPTRAPTPLAVSQATARLLGLHVGEGFTMRYGDSDYYADSAFTVSGVYVPLQTGDSFWNDHAALDQPLQYPDADTGGDQVSFQGLLGADAPEHLARDGVLPYPSVSWQFKVTPGRDAVAQEQRLTDALAAYGTELQAAQCPSMSGDDTGEPACTAGYWPVQRYTWTDGLTPLLASFDQERQEADEVQSFALASVAGVLLATASVAVRLLLRRRDGHLRLQRARGASTSRLVLLRSAVATPVLLAAGVIGWALGVHYAARGSSGVPQAGWAAASAALAWALLPLLTWLAVREPGVPRRRVRRGRRFAGRREVLELTALLLAVAGVVALRLRGATPVQGVDLEMSAVPVLVGLAGVLVLLRIYPPVLALLSRQARRGRGALAFVGLARAGRDATATGLALFVLVLTVATAVFGGMVARTVTDGVAVGVAWTTGGDAVALAAGNQTPTPTPASSPVIAVGEQSRSLSLTASRDGASVTGVLTVTVDAARLAAAEPGSPLARALLSKASSAPVRRADGTVELPVLGDRTLFAAESGGDLSAASFANTDRTHQVRLRMTGALTTAELHDPALGPLTAAVPPGTPLLIGGAAAQAQLAPQTAGGTAVLLYAEHGGPPVGADTLRGAAVAALGPLAEVRLRSDALASMRADGLTSELRQVYGLSTVLTALFGLLAVALELALTARERGRTSSYLRTLGLGGRPAAALQVLQLVPFGCAAALGGVLLGMLEPRLLGPALNLRQFTGGPARPALHTDYRLTVALGLGMALLVLAAAAAEALVARVRRLGAVLRLGEV</sequence>
<comment type="caution">
    <text evidence="2">The sequence shown here is derived from an EMBL/GenBank/DDBJ whole genome shotgun (WGS) entry which is preliminary data.</text>
</comment>
<organism evidence="2 3">
    <name type="scientific">Streptacidiphilus cavernicola</name>
    <dbReference type="NCBI Taxonomy" id="3342716"/>
    <lineage>
        <taxon>Bacteria</taxon>
        <taxon>Bacillati</taxon>
        <taxon>Actinomycetota</taxon>
        <taxon>Actinomycetes</taxon>
        <taxon>Kitasatosporales</taxon>
        <taxon>Streptomycetaceae</taxon>
        <taxon>Streptacidiphilus</taxon>
    </lineage>
</organism>
<dbReference type="EMBL" id="JBHFAB010000027">
    <property type="protein sequence ID" value="MFC1420533.1"/>
    <property type="molecule type" value="Genomic_DNA"/>
</dbReference>
<dbReference type="RefSeq" id="WP_380541951.1">
    <property type="nucleotide sequence ID" value="NZ_JBHFAB010000027.1"/>
</dbReference>
<keyword evidence="3" id="KW-1185">Reference proteome</keyword>
<feature type="transmembrane region" description="Helical" evidence="1">
    <location>
        <begin position="505"/>
        <end position="526"/>
    </location>
</feature>
<feature type="transmembrane region" description="Helical" evidence="1">
    <location>
        <begin position="856"/>
        <end position="880"/>
    </location>
</feature>
<evidence type="ECO:0000313" key="2">
    <source>
        <dbReference type="EMBL" id="MFC1420533.1"/>
    </source>
</evidence>
<accession>A0ABV6W3P2</accession>
<feature type="transmembrane region" description="Helical" evidence="1">
    <location>
        <begin position="389"/>
        <end position="415"/>
    </location>
</feature>
<gene>
    <name evidence="2" type="ORF">ACEZDE_28405</name>
</gene>